<dbReference type="RefSeq" id="WP_317120088.1">
    <property type="nucleotide sequence ID" value="NZ_JAWJBA010000001.1"/>
</dbReference>
<gene>
    <name evidence="1" type="ORF">RYX56_00010</name>
</gene>
<accession>A0ABU3X4C6</accession>
<dbReference type="Pfam" id="PF13238">
    <property type="entry name" value="AAA_18"/>
    <property type="match status" value="1"/>
</dbReference>
<dbReference type="Gene3D" id="3.40.50.300">
    <property type="entry name" value="P-loop containing nucleotide triphosphate hydrolases"/>
    <property type="match status" value="1"/>
</dbReference>
<reference evidence="1 2" key="1">
    <citation type="submission" date="2023-10" db="EMBL/GenBank/DDBJ databases">
        <title>Screening of Alkalihalobacillus lindianensis BZ-TG-R113 and Its Alleviation of Salt Stress on Rapeseed Growth.</title>
        <authorList>
            <person name="Zhao B."/>
            <person name="Guo T."/>
        </authorList>
    </citation>
    <scope>NUCLEOTIDE SEQUENCE [LARGE SCALE GENOMIC DNA]</scope>
    <source>
        <strain evidence="1 2">BZ-TG-R113</strain>
    </source>
</reference>
<dbReference type="EMBL" id="JAWJBA010000001">
    <property type="protein sequence ID" value="MDV2682747.1"/>
    <property type="molecule type" value="Genomic_DNA"/>
</dbReference>
<organism evidence="1 2">
    <name type="scientific">Alkalihalophilus lindianensis</name>
    <dbReference type="NCBI Taxonomy" id="1630542"/>
    <lineage>
        <taxon>Bacteria</taxon>
        <taxon>Bacillati</taxon>
        <taxon>Bacillota</taxon>
        <taxon>Bacilli</taxon>
        <taxon>Bacillales</taxon>
        <taxon>Bacillaceae</taxon>
        <taxon>Alkalihalophilus</taxon>
    </lineage>
</organism>
<evidence type="ECO:0000313" key="1">
    <source>
        <dbReference type="EMBL" id="MDV2682747.1"/>
    </source>
</evidence>
<proteinExistence type="predicted"/>
<dbReference type="SUPFAM" id="SSF52540">
    <property type="entry name" value="P-loop containing nucleoside triphosphate hydrolases"/>
    <property type="match status" value="1"/>
</dbReference>
<dbReference type="InterPro" id="IPR027417">
    <property type="entry name" value="P-loop_NTPase"/>
</dbReference>
<dbReference type="Proteomes" id="UP001287282">
    <property type="component" value="Unassembled WGS sequence"/>
</dbReference>
<comment type="caution">
    <text evidence="1">The sequence shown here is derived from an EMBL/GenBank/DDBJ whole genome shotgun (WGS) entry which is preliminary data.</text>
</comment>
<keyword evidence="2" id="KW-1185">Reference proteome</keyword>
<name>A0ABU3X4C6_9BACI</name>
<protein>
    <submittedName>
        <fullName evidence="1">AAA family ATPase</fullName>
    </submittedName>
</protein>
<evidence type="ECO:0000313" key="2">
    <source>
        <dbReference type="Proteomes" id="UP001287282"/>
    </source>
</evidence>
<sequence length="154" mass="17597">MAIIFVTGLSGVGKSSVLKQLEREGYNVVDTDYGYIKVVKNGEIEERVWDEEKITQMIEKHKKSHLFMSGCYSNQSKFYDYFDNVVLLKAELKVMIDRINNRTSHNYGKSPEEKAEVIDSYKNVLPLLENSAGVIIDTTNSGINIICRRLIELL</sequence>